<keyword evidence="1" id="KW-0732">Signal</keyword>
<dbReference type="Gene3D" id="2.60.40.1190">
    <property type="match status" value="1"/>
</dbReference>
<protein>
    <submittedName>
        <fullName evidence="3">Sugar-binding protein</fullName>
    </submittedName>
</protein>
<comment type="caution">
    <text evidence="3">The sequence shown here is derived from an EMBL/GenBank/DDBJ whole genome shotgun (WGS) entry which is preliminary data.</text>
</comment>
<evidence type="ECO:0000256" key="1">
    <source>
        <dbReference type="SAM" id="SignalP"/>
    </source>
</evidence>
<accession>A0ABW7NDU2</accession>
<evidence type="ECO:0000313" key="3">
    <source>
        <dbReference type="EMBL" id="MFH6985725.1"/>
    </source>
</evidence>
<sequence>MHYQLSTFFLLLLASVACKNDAPIPELSVGSKEPTHGIRLAWDYSTRQQLSPAGSGYGGYARMSVLEDDSWFVVYESEGHIHGRKSWDEGETWSEDVVIASPEGGVLATVPEILQLQNSTVMVSYNMRPGAQAPTGSRFGIRIKMSQDFGVTWSVYTEVYQAGTAFENGCWEPAQIQFPNGEIQLYIANEGPYTNSAEQEITMFSSIDDGLTWSDGKTISFRSGHRDGMPVPLILNDGRVVMSIEDNGVLPPEFKPVIIESEDGSWAQAPVGGSASARKSLFEGENRIAGTKYAGAPYVQQLPGGEVLLSYQSDEFRARNQWDQSDMVVAIGDANTWSFGRKSRPFYFENPEKTCLWNSIRVINDHEVIALGSTNAFGPNIAVWMIKGVVIPAVLKVPKAIVSSDEDFPENFLVADSVFIGGRGATQARFRFSYDDQYLYLRTIVKDQEVRGTDGISLYLDPQNRSYEAPAEGVYAFRFYHNGDLEWSIGDHGLWKTINDSETIIFAQTTSEGYVLETKIPWGELGDLPIMDQRIGYHVQLHEQSATAAYTENLSSNKPDQPYTWSALKLTE</sequence>
<proteinExistence type="predicted"/>
<dbReference type="CDD" id="cd15482">
    <property type="entry name" value="Sialidase_non-viral"/>
    <property type="match status" value="1"/>
</dbReference>
<keyword evidence="4" id="KW-1185">Reference proteome</keyword>
<dbReference type="Proteomes" id="UP001610063">
    <property type="component" value="Unassembled WGS sequence"/>
</dbReference>
<gene>
    <name evidence="3" type="ORF">ACHKAR_19890</name>
</gene>
<dbReference type="InterPro" id="IPR036278">
    <property type="entry name" value="Sialidase_sf"/>
</dbReference>
<evidence type="ECO:0000259" key="2">
    <source>
        <dbReference type="Pfam" id="PF06452"/>
    </source>
</evidence>
<dbReference type="PANTHER" id="PTHR38792">
    <property type="entry name" value="BNR/ASP-BOX REPEAT DOMAIN PROTEIN (AFU_ORTHOLOGUE AFUA_7G06430)-RELATED"/>
    <property type="match status" value="1"/>
</dbReference>
<dbReference type="SUPFAM" id="SSF49344">
    <property type="entry name" value="CBD9-like"/>
    <property type="match status" value="1"/>
</dbReference>
<dbReference type="SUPFAM" id="SSF50939">
    <property type="entry name" value="Sialidases"/>
    <property type="match status" value="1"/>
</dbReference>
<dbReference type="RefSeq" id="WP_395419128.1">
    <property type="nucleotide sequence ID" value="NZ_JBIPKE010000020.1"/>
</dbReference>
<dbReference type="InterPro" id="IPR010502">
    <property type="entry name" value="Carb-bd_dom_fam9"/>
</dbReference>
<dbReference type="Gene3D" id="2.120.10.10">
    <property type="match status" value="1"/>
</dbReference>
<feature type="domain" description="Carbohydrate-binding" evidence="2">
    <location>
        <begin position="425"/>
        <end position="558"/>
    </location>
</feature>
<dbReference type="Pfam" id="PF06452">
    <property type="entry name" value="CBM9_1"/>
    <property type="match status" value="1"/>
</dbReference>
<evidence type="ECO:0000313" key="4">
    <source>
        <dbReference type="Proteomes" id="UP001610063"/>
    </source>
</evidence>
<dbReference type="PANTHER" id="PTHR38792:SF3">
    <property type="entry name" value="BNR_ASP-BOX REPEAT DOMAIN PROTEIN (AFU_ORTHOLOGUE AFUA_7G06430)-RELATED"/>
    <property type="match status" value="1"/>
</dbReference>
<name>A0ABW7NDU2_9BACT</name>
<organism evidence="3 4">
    <name type="scientific">Marinoscillum luteum</name>
    <dbReference type="NCBI Taxonomy" id="861051"/>
    <lineage>
        <taxon>Bacteria</taxon>
        <taxon>Pseudomonadati</taxon>
        <taxon>Bacteroidota</taxon>
        <taxon>Cytophagia</taxon>
        <taxon>Cytophagales</taxon>
        <taxon>Reichenbachiellaceae</taxon>
        <taxon>Marinoscillum</taxon>
    </lineage>
</organism>
<feature type="chain" id="PRO_5047149339" evidence="1">
    <location>
        <begin position="20"/>
        <end position="572"/>
    </location>
</feature>
<dbReference type="EMBL" id="JBIPKE010000020">
    <property type="protein sequence ID" value="MFH6985725.1"/>
    <property type="molecule type" value="Genomic_DNA"/>
</dbReference>
<feature type="signal peptide" evidence="1">
    <location>
        <begin position="1"/>
        <end position="19"/>
    </location>
</feature>
<reference evidence="3 4" key="1">
    <citation type="journal article" date="2013" name="Int. J. Syst. Evol. Microbiol.">
        <title>Marinoscillum luteum sp. nov., isolated from marine sediment.</title>
        <authorList>
            <person name="Cha I.T."/>
            <person name="Park S.J."/>
            <person name="Kim S.J."/>
            <person name="Kim J.G."/>
            <person name="Jung M.Y."/>
            <person name="Shin K.S."/>
            <person name="Kwon K.K."/>
            <person name="Yang S.H."/>
            <person name="Seo Y.S."/>
            <person name="Rhee S.K."/>
        </authorList>
    </citation>
    <scope>NUCLEOTIDE SEQUENCE [LARGE SCALE GENOMIC DNA]</scope>
    <source>
        <strain evidence="3 4">KCTC 23939</strain>
    </source>
</reference>